<dbReference type="AlphaFoldDB" id="A0A437LV67"/>
<name>A0A437LV67_9SPHN</name>
<dbReference type="Proteomes" id="UP000282971">
    <property type="component" value="Unassembled WGS sequence"/>
</dbReference>
<organism evidence="2 3">
    <name type="scientific">Sphingomonas crocodyli</name>
    <dbReference type="NCBI Taxonomy" id="1979270"/>
    <lineage>
        <taxon>Bacteria</taxon>
        <taxon>Pseudomonadati</taxon>
        <taxon>Pseudomonadota</taxon>
        <taxon>Alphaproteobacteria</taxon>
        <taxon>Sphingomonadales</taxon>
        <taxon>Sphingomonadaceae</taxon>
        <taxon>Sphingomonas</taxon>
    </lineage>
</organism>
<dbReference type="Pfam" id="PF10670">
    <property type="entry name" value="DUF4198"/>
    <property type="match status" value="1"/>
</dbReference>
<reference evidence="2 3" key="1">
    <citation type="submission" date="2019-01" db="EMBL/GenBank/DDBJ databases">
        <authorList>
            <person name="Chen W.-M."/>
        </authorList>
    </citation>
    <scope>NUCLEOTIDE SEQUENCE [LARGE SCALE GENOMIC DNA]</scope>
    <source>
        <strain evidence="2 3">CCP-7</strain>
    </source>
</reference>
<evidence type="ECO:0000256" key="1">
    <source>
        <dbReference type="SAM" id="SignalP"/>
    </source>
</evidence>
<dbReference type="EMBL" id="SACN01000006">
    <property type="protein sequence ID" value="RVT89258.1"/>
    <property type="molecule type" value="Genomic_DNA"/>
</dbReference>
<feature type="chain" id="PRO_5019303507" evidence="1">
    <location>
        <begin position="24"/>
        <end position="271"/>
    </location>
</feature>
<keyword evidence="1" id="KW-0732">Signal</keyword>
<comment type="caution">
    <text evidence="2">The sequence shown here is derived from an EMBL/GenBank/DDBJ whole genome shotgun (WGS) entry which is preliminary data.</text>
</comment>
<gene>
    <name evidence="2" type="ORF">EOD43_23275</name>
</gene>
<dbReference type="InterPro" id="IPR019613">
    <property type="entry name" value="DUF4198"/>
</dbReference>
<dbReference type="OrthoDB" id="5943at2"/>
<evidence type="ECO:0000313" key="2">
    <source>
        <dbReference type="EMBL" id="RVT89258.1"/>
    </source>
</evidence>
<proteinExistence type="predicted"/>
<feature type="signal peptide" evidence="1">
    <location>
        <begin position="1"/>
        <end position="23"/>
    </location>
</feature>
<accession>A0A437LV67</accession>
<evidence type="ECO:0000313" key="3">
    <source>
        <dbReference type="Proteomes" id="UP000282971"/>
    </source>
</evidence>
<sequence>MKTRILAALGAVSMLAMSGAAQAHHPWILPSSTMADGQDAWVTIDVGVSEALFAPERPAPLTNVKVWAPDGSEVAVEGGVTSKQRSSFDLHLTQQGTYKITNTGGGVMGGYKQNGEMKRLPRDITPDKIASSIPADATDVRINEMSSRVESFVTLGAPSEGAAFKPTGKGLELEPVGHMSDFVTDEPAKFRFLADGKPAANIAVTLIPGGTRYRDARGEISLTTDANGVVEIKWPEAGMYWLGASAKGAPTVQGATERRMSYAATIEVLTP</sequence>
<protein>
    <submittedName>
        <fullName evidence="2">DUF4198 domain-containing protein</fullName>
    </submittedName>
</protein>
<keyword evidence="3" id="KW-1185">Reference proteome</keyword>